<proteinExistence type="predicted"/>
<evidence type="ECO:0000313" key="1">
    <source>
        <dbReference type="EMBL" id="AUB36950.1"/>
    </source>
</evidence>
<protein>
    <submittedName>
        <fullName evidence="1">Uncharacterized protein</fullName>
    </submittedName>
</protein>
<dbReference type="EMBL" id="CP024785">
    <property type="protein sequence ID" value="AUB36950.1"/>
    <property type="molecule type" value="Genomic_DNA"/>
</dbReference>
<evidence type="ECO:0000313" key="2">
    <source>
        <dbReference type="Proteomes" id="UP000232003"/>
    </source>
</evidence>
<name>A0A2K8SNM1_9NOSO</name>
<organism evidence="1 2">
    <name type="scientific">Nostoc flagelliforme CCNUN1</name>
    <dbReference type="NCBI Taxonomy" id="2038116"/>
    <lineage>
        <taxon>Bacteria</taxon>
        <taxon>Bacillati</taxon>
        <taxon>Cyanobacteriota</taxon>
        <taxon>Cyanophyceae</taxon>
        <taxon>Nostocales</taxon>
        <taxon>Nostocaceae</taxon>
        <taxon>Nostoc</taxon>
    </lineage>
</organism>
<sequence>MLPQPQPGKFLEYWLSLPQNLPEPENWLSSAQNLSLLFSQYQIYVSESALKSLL</sequence>
<reference evidence="1 2" key="1">
    <citation type="submission" date="2017-11" db="EMBL/GenBank/DDBJ databases">
        <title>Complete genome of a free-living desiccation-tolerant cyanobacterium and its photosynthetic adaptation to extreme terrestrial habitat.</title>
        <authorList>
            <person name="Shang J."/>
        </authorList>
    </citation>
    <scope>NUCLEOTIDE SEQUENCE [LARGE SCALE GENOMIC DNA]</scope>
    <source>
        <strain evidence="1 2">CCNUN1</strain>
    </source>
</reference>
<accession>A0A2K8SNM1</accession>
<gene>
    <name evidence="1" type="ORF">COO91_02879</name>
</gene>
<dbReference type="KEGG" id="nfl:COO91_02879"/>
<keyword evidence="2" id="KW-1185">Reference proteome</keyword>
<dbReference type="AlphaFoldDB" id="A0A2K8SNM1"/>
<dbReference type="Proteomes" id="UP000232003">
    <property type="component" value="Chromosome"/>
</dbReference>